<keyword evidence="1" id="KW-0812">Transmembrane</keyword>
<dbReference type="AlphaFoldDB" id="W6N744"/>
<protein>
    <submittedName>
        <fullName evidence="2">Uncharacterized protein</fullName>
    </submittedName>
</protein>
<keyword evidence="3" id="KW-1185">Reference proteome</keyword>
<organism evidence="2 3">
    <name type="scientific">Clostridium tyrobutyricum DIVETGP</name>
    <dbReference type="NCBI Taxonomy" id="1408889"/>
    <lineage>
        <taxon>Bacteria</taxon>
        <taxon>Bacillati</taxon>
        <taxon>Bacillota</taxon>
        <taxon>Clostridia</taxon>
        <taxon>Eubacteriales</taxon>
        <taxon>Clostridiaceae</taxon>
        <taxon>Clostridium</taxon>
    </lineage>
</organism>
<comment type="caution">
    <text evidence="2">The sequence shown here is derived from an EMBL/GenBank/DDBJ whole genome shotgun (WGS) entry which is preliminary data.</text>
</comment>
<proteinExistence type="predicted"/>
<gene>
    <name evidence="2" type="ORF">CTDIVETGP_2155</name>
</gene>
<dbReference type="Proteomes" id="UP000019482">
    <property type="component" value="Unassembled WGS sequence"/>
</dbReference>
<evidence type="ECO:0000313" key="3">
    <source>
        <dbReference type="Proteomes" id="UP000019482"/>
    </source>
</evidence>
<feature type="transmembrane region" description="Helical" evidence="1">
    <location>
        <begin position="23"/>
        <end position="44"/>
    </location>
</feature>
<evidence type="ECO:0000256" key="1">
    <source>
        <dbReference type="SAM" id="Phobius"/>
    </source>
</evidence>
<keyword evidence="1" id="KW-1133">Transmembrane helix</keyword>
<keyword evidence="1" id="KW-0472">Membrane</keyword>
<accession>W6N744</accession>
<evidence type="ECO:0000313" key="2">
    <source>
        <dbReference type="EMBL" id="CDL92085.1"/>
    </source>
</evidence>
<reference evidence="2 3" key="1">
    <citation type="journal article" date="2015" name="Genome Announc.">
        <title>Draft Genome Sequence of Clostridium tyrobutyricum Strain DIVETGP, Isolated from Cow's Milk for Grana Padano Production.</title>
        <authorList>
            <person name="Soggiu A."/>
            <person name="Piras C."/>
            <person name="Gaiarsa S."/>
            <person name="Sassera D."/>
            <person name="Roncada P."/>
            <person name="Bendixen E."/>
            <person name="Brasca M."/>
            <person name="Bonizzi L."/>
        </authorList>
    </citation>
    <scope>NUCLEOTIDE SEQUENCE [LARGE SCALE GENOMIC DNA]</scope>
    <source>
        <strain evidence="2 3">DIVETGP</strain>
    </source>
</reference>
<name>W6N744_CLOTY</name>
<dbReference type="EMBL" id="CBXI010000040">
    <property type="protein sequence ID" value="CDL92085.1"/>
    <property type="molecule type" value="Genomic_DNA"/>
</dbReference>
<sequence>MNFSSINPIPKKQANASEISKNIVIIAVLNTIDLFFDIAVLITYKFCNPMGAT</sequence>